<accession>W5UTZ4</accession>
<keyword evidence="2" id="KW-1185">Reference proteome</keyword>
<organism evidence="1 2">
    <name type="scientific">Mesomycoplasma bovoculi M165/69</name>
    <dbReference type="NCBI Taxonomy" id="743966"/>
    <lineage>
        <taxon>Bacteria</taxon>
        <taxon>Bacillati</taxon>
        <taxon>Mycoplasmatota</taxon>
        <taxon>Mycoplasmoidales</taxon>
        <taxon>Metamycoplasmataceae</taxon>
        <taxon>Mesomycoplasma</taxon>
    </lineage>
</organism>
<dbReference type="EMBL" id="CP007154">
    <property type="protein sequence ID" value="AHH45571.1"/>
    <property type="molecule type" value="Genomic_DNA"/>
</dbReference>
<dbReference type="Proteomes" id="UP000019229">
    <property type="component" value="Chromosome"/>
</dbReference>
<dbReference type="KEGG" id="mbc:MYB_02860"/>
<gene>
    <name evidence="1" type="ORF">MYB_02860</name>
</gene>
<proteinExistence type="predicted"/>
<dbReference type="eggNOG" id="ENOG5030MPR">
    <property type="taxonomic scope" value="Bacteria"/>
</dbReference>
<dbReference type="AlphaFoldDB" id="W5UTZ4"/>
<dbReference type="STRING" id="743966.MYB_02860"/>
<evidence type="ECO:0000313" key="2">
    <source>
        <dbReference type="Proteomes" id="UP000019229"/>
    </source>
</evidence>
<evidence type="ECO:0000313" key="1">
    <source>
        <dbReference type="EMBL" id="AHH45571.1"/>
    </source>
</evidence>
<reference evidence="1 2" key="1">
    <citation type="journal article" date="2014" name="Genome Announc.">
        <title>Complete Genome Sequence of Mycoplasma bovoculi Strain M165/69T (ATCC 29104).</title>
        <authorList>
            <person name="Calcutt M.J."/>
            <person name="Foecking M.F."/>
        </authorList>
    </citation>
    <scope>NUCLEOTIDE SEQUENCE [LARGE SCALE GENOMIC DNA]</scope>
    <source>
        <strain evidence="1">M165/69</strain>
    </source>
</reference>
<dbReference type="PATRIC" id="fig|743966.3.peg.576"/>
<sequence length="449" mass="52031">MILPVLSPLVLFSQQLNEKPIQNISFDFDDLAKNLNFHKFANTANRDIKIGVMLYNSTKNQNQLLLENLQKIFNYFVSSPKIITTNFSSEQSWVEGLEMLHNQNVELILHLYPLNLDFLLKKIKIKNTTFDFSEILNFYSNTDGVVHFFDADNPVGKSVFTQLSILAKTDNKQRRKHSPLTITKTIDSQGSGLIAPHFVIPKLKYKIENQFRSAKIEYYPAIVSGALFSQLLANYSSLQNSKTNNQNIWAALSLNSLNSDNQNFSFNGMHAAEGFGYINYDKSLRFLSGLEPNSERISQDYNESKTFSMFNMSKGDKLSALLFFAPKNYKKFFDNTSEIIKEKPTTGWQNIWNHLQFWKPWFQNKSKVINQTKEEQVLNNDFNIYLEVLKGSWQVLMVADSQLTNFDKINFQAFEDGVYRLRVESKNFNSNLNYKYSVFWTIDKFNVDA</sequence>
<protein>
    <submittedName>
        <fullName evidence="1">Uncharacterized protein</fullName>
    </submittedName>
</protein>
<dbReference type="HOGENOM" id="CLU_609460_0_0_14"/>
<name>W5UTZ4_9BACT</name>